<keyword evidence="2" id="KW-1185">Reference proteome</keyword>
<feature type="chain" id="PRO_5047319528" evidence="1">
    <location>
        <begin position="20"/>
        <end position="129"/>
    </location>
</feature>
<accession>A0ABM1SAU5</accession>
<protein>
    <submittedName>
        <fullName evidence="3">Uncharacterized protein LOC111085612</fullName>
    </submittedName>
</protein>
<dbReference type="RefSeq" id="XP_022240750.1">
    <property type="nucleotide sequence ID" value="XM_022385042.1"/>
</dbReference>
<evidence type="ECO:0000313" key="2">
    <source>
        <dbReference type="Proteomes" id="UP000694941"/>
    </source>
</evidence>
<dbReference type="GeneID" id="111085612"/>
<proteinExistence type="predicted"/>
<keyword evidence="1" id="KW-0732">Signal</keyword>
<dbReference type="Proteomes" id="UP000694941">
    <property type="component" value="Unplaced"/>
</dbReference>
<reference evidence="3" key="1">
    <citation type="submission" date="2025-08" db="UniProtKB">
        <authorList>
            <consortium name="RefSeq"/>
        </authorList>
    </citation>
    <scope>IDENTIFICATION</scope>
    <source>
        <tissue evidence="3">Muscle</tissue>
    </source>
</reference>
<sequence>MAVNMKMLFLGGLVVATVAFATVDYEFEKSLKDILAQRKGLSYMKNMIHDLDSRLENLQKRTCFLNAGMSHSCDYRDLVSAVDEQKFWASENSPGRRRRSVSSLTFNTPKTGAASRVSRFLHSLLPSRR</sequence>
<evidence type="ECO:0000313" key="3">
    <source>
        <dbReference type="RefSeq" id="XP_022240750.1"/>
    </source>
</evidence>
<feature type="signal peptide" evidence="1">
    <location>
        <begin position="1"/>
        <end position="19"/>
    </location>
</feature>
<evidence type="ECO:0000256" key="1">
    <source>
        <dbReference type="SAM" id="SignalP"/>
    </source>
</evidence>
<name>A0ABM1SAU5_LIMPO</name>
<organism evidence="2 3">
    <name type="scientific">Limulus polyphemus</name>
    <name type="common">Atlantic horseshoe crab</name>
    <dbReference type="NCBI Taxonomy" id="6850"/>
    <lineage>
        <taxon>Eukaryota</taxon>
        <taxon>Metazoa</taxon>
        <taxon>Ecdysozoa</taxon>
        <taxon>Arthropoda</taxon>
        <taxon>Chelicerata</taxon>
        <taxon>Merostomata</taxon>
        <taxon>Xiphosura</taxon>
        <taxon>Limulidae</taxon>
        <taxon>Limulus</taxon>
    </lineage>
</organism>
<gene>
    <name evidence="3" type="primary">LOC111085612</name>
</gene>